<dbReference type="Proteomes" id="UP001152622">
    <property type="component" value="Chromosome 7"/>
</dbReference>
<reference evidence="1" key="1">
    <citation type="journal article" date="2023" name="Science">
        <title>Genome structures resolve the early diversification of teleost fishes.</title>
        <authorList>
            <person name="Parey E."/>
            <person name="Louis A."/>
            <person name="Montfort J."/>
            <person name="Bouchez O."/>
            <person name="Roques C."/>
            <person name="Iampietro C."/>
            <person name="Lluch J."/>
            <person name="Castinel A."/>
            <person name="Donnadieu C."/>
            <person name="Desvignes T."/>
            <person name="Floi Bucao C."/>
            <person name="Jouanno E."/>
            <person name="Wen M."/>
            <person name="Mejri S."/>
            <person name="Dirks R."/>
            <person name="Jansen H."/>
            <person name="Henkel C."/>
            <person name="Chen W.J."/>
            <person name="Zahm M."/>
            <person name="Cabau C."/>
            <person name="Klopp C."/>
            <person name="Thompson A.W."/>
            <person name="Robinson-Rechavi M."/>
            <person name="Braasch I."/>
            <person name="Lecointre G."/>
            <person name="Bobe J."/>
            <person name="Postlethwait J.H."/>
            <person name="Berthelot C."/>
            <person name="Roest Crollius H."/>
            <person name="Guiguen Y."/>
        </authorList>
    </citation>
    <scope>NUCLEOTIDE SEQUENCE</scope>
    <source>
        <strain evidence="1">WJC10195</strain>
    </source>
</reference>
<evidence type="ECO:0000313" key="1">
    <source>
        <dbReference type="EMBL" id="KAJ8353629.1"/>
    </source>
</evidence>
<dbReference type="EMBL" id="JAINUF010000007">
    <property type="protein sequence ID" value="KAJ8353629.1"/>
    <property type="molecule type" value="Genomic_DNA"/>
</dbReference>
<evidence type="ECO:0000313" key="2">
    <source>
        <dbReference type="Proteomes" id="UP001152622"/>
    </source>
</evidence>
<dbReference type="AlphaFoldDB" id="A0A9Q1IUN2"/>
<gene>
    <name evidence="1" type="ORF">SKAU_G00211960</name>
</gene>
<accession>A0A9Q1IUN2</accession>
<proteinExistence type="predicted"/>
<keyword evidence="2" id="KW-1185">Reference proteome</keyword>
<sequence length="89" mass="9803">MWSRYGSEYSQHRLCPQFTGGRQNKQPCRSASANVAGCFGRARAGRTAGERLRKGSCQDPECRSAAMIFPLLESATSHFVETCFISAQP</sequence>
<comment type="caution">
    <text evidence="1">The sequence shown here is derived from an EMBL/GenBank/DDBJ whole genome shotgun (WGS) entry which is preliminary data.</text>
</comment>
<protein>
    <submittedName>
        <fullName evidence="1">Uncharacterized protein</fullName>
    </submittedName>
</protein>
<name>A0A9Q1IUN2_SYNKA</name>
<organism evidence="1 2">
    <name type="scientific">Synaphobranchus kaupii</name>
    <name type="common">Kaup's arrowtooth eel</name>
    <dbReference type="NCBI Taxonomy" id="118154"/>
    <lineage>
        <taxon>Eukaryota</taxon>
        <taxon>Metazoa</taxon>
        <taxon>Chordata</taxon>
        <taxon>Craniata</taxon>
        <taxon>Vertebrata</taxon>
        <taxon>Euteleostomi</taxon>
        <taxon>Actinopterygii</taxon>
        <taxon>Neopterygii</taxon>
        <taxon>Teleostei</taxon>
        <taxon>Anguilliformes</taxon>
        <taxon>Synaphobranchidae</taxon>
        <taxon>Synaphobranchus</taxon>
    </lineage>
</organism>